<dbReference type="OMA" id="IMCAFIL"/>
<dbReference type="EMBL" id="DS989727">
    <property type="protein sequence ID" value="EEA05309.1"/>
    <property type="molecule type" value="Genomic_DNA"/>
</dbReference>
<feature type="transmembrane region" description="Helical" evidence="1">
    <location>
        <begin position="360"/>
        <end position="380"/>
    </location>
</feature>
<feature type="transmembrane region" description="Helical" evidence="1">
    <location>
        <begin position="267"/>
        <end position="285"/>
    </location>
</feature>
<dbReference type="OrthoDB" id="340726at2759"/>
<dbReference type="eggNOG" id="ENOG502SFKI">
    <property type="taxonomic scope" value="Eukaryota"/>
</dbReference>
<accession>B6ABV6</accession>
<keyword evidence="1" id="KW-1133">Transmembrane helix</keyword>
<gene>
    <name evidence="2" type="ORF">CMU_023140</name>
</gene>
<dbReference type="AlphaFoldDB" id="B6ABV6"/>
<proteinExistence type="predicted"/>
<feature type="transmembrane region" description="Helical" evidence="1">
    <location>
        <begin position="205"/>
        <end position="225"/>
    </location>
</feature>
<dbReference type="VEuPathDB" id="CryptoDB:CMU_023140"/>
<keyword evidence="1" id="KW-0812">Transmembrane</keyword>
<dbReference type="RefSeq" id="XP_002139658.1">
    <property type="nucleotide sequence ID" value="XM_002139622.1"/>
</dbReference>
<reference evidence="2" key="1">
    <citation type="submission" date="2008-06" db="EMBL/GenBank/DDBJ databases">
        <authorList>
            <person name="Lorenzi H."/>
            <person name="Inman J."/>
            <person name="Miller J."/>
            <person name="Schobel S."/>
            <person name="Amedeo P."/>
            <person name="Caler E.V."/>
            <person name="da Silva J."/>
        </authorList>
    </citation>
    <scope>NUCLEOTIDE SEQUENCE [LARGE SCALE GENOMIC DNA]</scope>
    <source>
        <strain evidence="2">RN66</strain>
    </source>
</reference>
<organism evidence="2 3">
    <name type="scientific">Cryptosporidium muris (strain RN66)</name>
    <dbReference type="NCBI Taxonomy" id="441375"/>
    <lineage>
        <taxon>Eukaryota</taxon>
        <taxon>Sar</taxon>
        <taxon>Alveolata</taxon>
        <taxon>Apicomplexa</taxon>
        <taxon>Conoidasida</taxon>
        <taxon>Coccidia</taxon>
        <taxon>Eucoccidiorida</taxon>
        <taxon>Eimeriorina</taxon>
        <taxon>Cryptosporidiidae</taxon>
        <taxon>Cryptosporidium</taxon>
    </lineage>
</organism>
<protein>
    <submittedName>
        <fullName evidence="2">Uncharacterized protein</fullName>
    </submittedName>
</protein>
<dbReference type="GeneID" id="6994735"/>
<dbReference type="Proteomes" id="UP000001460">
    <property type="component" value="Unassembled WGS sequence"/>
</dbReference>
<feature type="transmembrane region" description="Helical" evidence="1">
    <location>
        <begin position="237"/>
        <end position="255"/>
    </location>
</feature>
<keyword evidence="1" id="KW-0472">Membrane</keyword>
<feature type="transmembrane region" description="Helical" evidence="1">
    <location>
        <begin position="334"/>
        <end position="354"/>
    </location>
</feature>
<name>B6ABV6_CRYMR</name>
<feature type="transmembrane region" description="Helical" evidence="1">
    <location>
        <begin position="301"/>
        <end position="322"/>
    </location>
</feature>
<evidence type="ECO:0000313" key="2">
    <source>
        <dbReference type="EMBL" id="EEA05309.1"/>
    </source>
</evidence>
<keyword evidence="3" id="KW-1185">Reference proteome</keyword>
<sequence length="411" mass="47792">MDESENNDGLDWGPQSIWRGNVNQQLRARRLSLFESREFKLFFIQIFMLCIMCAFILSGIILHAIKLRKIQPEDYNEFLDLDGNSQELFNTYLRNIEDNMGQISFFKEIIYGDIPMRQENKLVRNIVVCGGTYKKNKLWSNDLMEKAKLLIELSIGNNTLTKFKGGLLFAINDIRNTKYSENVQKVAEYPNIIYSLMDKNEKSGILLYSLFLVSNGYVSPCYMFGKRLYSYILGRRTGILGHIIIILPWIFSLLSPHPFMLVHIPRLLLYIGIAIYRFLVLHWGINLIEKKLSNSDFSDHIVLYCMYILIISIEWCAIGCNLQNRLFVACIRGYYLSILAIIVYNSFFTALYFHFPLETFTGFIIALFGLFATFWILVFLNYLNLTNIGICGNHNSVRLTYMSELKHQTPS</sequence>
<evidence type="ECO:0000313" key="3">
    <source>
        <dbReference type="Proteomes" id="UP000001460"/>
    </source>
</evidence>
<evidence type="ECO:0000256" key="1">
    <source>
        <dbReference type="SAM" id="Phobius"/>
    </source>
</evidence>
<feature type="transmembrane region" description="Helical" evidence="1">
    <location>
        <begin position="42"/>
        <end position="65"/>
    </location>
</feature>